<gene>
    <name evidence="2" type="ORF">FYK55_27870</name>
</gene>
<proteinExistence type="predicted"/>
<reference evidence="2 3" key="1">
    <citation type="submission" date="2019-08" db="EMBL/GenBank/DDBJ databases">
        <authorList>
            <person name="Dhanesh K."/>
            <person name="Kumar G."/>
            <person name="Sasikala C."/>
            <person name="Venkata Ramana C."/>
        </authorList>
    </citation>
    <scope>NUCLEOTIDE SEQUENCE [LARGE SCALE GENOMIC DNA]</scope>
    <source>
        <strain evidence="2 3">JC645</strain>
    </source>
</reference>
<dbReference type="EMBL" id="VWOX01000034">
    <property type="protein sequence ID" value="KAA5537998.1"/>
    <property type="molecule type" value="Genomic_DNA"/>
</dbReference>
<dbReference type="AlphaFoldDB" id="A0A5M6CRQ6"/>
<protein>
    <submittedName>
        <fullName evidence="2">Uncharacterized protein</fullName>
    </submittedName>
</protein>
<feature type="region of interest" description="Disordered" evidence="1">
    <location>
        <begin position="44"/>
        <end position="67"/>
    </location>
</feature>
<dbReference type="Proteomes" id="UP000324479">
    <property type="component" value="Unassembled WGS sequence"/>
</dbReference>
<dbReference type="RefSeq" id="WP_150079902.1">
    <property type="nucleotide sequence ID" value="NZ_VWOX01000034.1"/>
</dbReference>
<evidence type="ECO:0000256" key="1">
    <source>
        <dbReference type="SAM" id="MobiDB-lite"/>
    </source>
</evidence>
<evidence type="ECO:0000313" key="2">
    <source>
        <dbReference type="EMBL" id="KAA5537998.1"/>
    </source>
</evidence>
<keyword evidence="3" id="KW-1185">Reference proteome</keyword>
<name>A0A5M6CRQ6_9BACT</name>
<feature type="compositionally biased region" description="Polar residues" evidence="1">
    <location>
        <begin position="44"/>
        <end position="53"/>
    </location>
</feature>
<sequence length="67" mass="7441">MKRFLLMVFLVTPLSGCGSSNPESVAEGISQSDFDEYNRLVQESQAQMEQSDAAQRAYDANPQKKTP</sequence>
<accession>A0A5M6CRQ6</accession>
<organism evidence="2 3">
    <name type="scientific">Roseiconus nitratireducens</name>
    <dbReference type="NCBI Taxonomy" id="2605748"/>
    <lineage>
        <taxon>Bacteria</taxon>
        <taxon>Pseudomonadati</taxon>
        <taxon>Planctomycetota</taxon>
        <taxon>Planctomycetia</taxon>
        <taxon>Pirellulales</taxon>
        <taxon>Pirellulaceae</taxon>
        <taxon>Roseiconus</taxon>
    </lineage>
</organism>
<evidence type="ECO:0000313" key="3">
    <source>
        <dbReference type="Proteomes" id="UP000324479"/>
    </source>
</evidence>
<comment type="caution">
    <text evidence="2">The sequence shown here is derived from an EMBL/GenBank/DDBJ whole genome shotgun (WGS) entry which is preliminary data.</text>
</comment>